<dbReference type="Gene3D" id="1.10.30.10">
    <property type="entry name" value="High mobility group box domain"/>
    <property type="match status" value="1"/>
</dbReference>
<feature type="compositionally biased region" description="Basic and acidic residues" evidence="1">
    <location>
        <begin position="139"/>
        <end position="152"/>
    </location>
</feature>
<comment type="caution">
    <text evidence="3">The sequence shown here is derived from an EMBL/GenBank/DDBJ whole genome shotgun (WGS) entry which is preliminary data.</text>
</comment>
<feature type="compositionally biased region" description="Basic and acidic residues" evidence="1">
    <location>
        <begin position="163"/>
        <end position="176"/>
    </location>
</feature>
<evidence type="ECO:0000313" key="4">
    <source>
        <dbReference type="Proteomes" id="UP001438707"/>
    </source>
</evidence>
<evidence type="ECO:0000256" key="1">
    <source>
        <dbReference type="SAM" id="MobiDB-lite"/>
    </source>
</evidence>
<gene>
    <name evidence="3" type="ORF">WJX74_004524</name>
</gene>
<keyword evidence="4" id="KW-1185">Reference proteome</keyword>
<dbReference type="SUPFAM" id="SSF47095">
    <property type="entry name" value="HMG-box"/>
    <property type="match status" value="1"/>
</dbReference>
<dbReference type="AlphaFoldDB" id="A0AAW1Q575"/>
<sequence length="324" mass="35809">MVAKPPADVSAKTSRPTQTVPAEPMSARDMTAFKQFLNICLHTFWDLQWMSAVADHHPGLRREQVERRLYDLWMSLTAEEKEAFRHLDIVVPQPSKEFGSKLQIFCQASRVDFEANHPAATATDIGRHQAAAWRAMGAAEREPHKLRSKKEQAAAQRSAQCIDDDKTPRGGAERSRPVPIATSDKQSDSGSQPADVKQAAPDEPLSQQNSAATPARDAQQHHPVPAGEDPEEPRSVWGSRPSVRPRMNDQLQSLQDMDNVVRPWFQQAQAADRAAVPLEVYAEPEDLVDAELQKLEDMGNAASMGKSIPRGEFSSHWVQGSAGS</sequence>
<evidence type="ECO:0000313" key="3">
    <source>
        <dbReference type="EMBL" id="KAK9816028.1"/>
    </source>
</evidence>
<feature type="region of interest" description="Disordered" evidence="1">
    <location>
        <begin position="133"/>
        <end position="250"/>
    </location>
</feature>
<dbReference type="InterPro" id="IPR036910">
    <property type="entry name" value="HMG_box_dom_sf"/>
</dbReference>
<reference evidence="3 4" key="1">
    <citation type="journal article" date="2024" name="Nat. Commun.">
        <title>Phylogenomics reveals the evolutionary origins of lichenization in chlorophyte algae.</title>
        <authorList>
            <person name="Puginier C."/>
            <person name="Libourel C."/>
            <person name="Otte J."/>
            <person name="Skaloud P."/>
            <person name="Haon M."/>
            <person name="Grisel S."/>
            <person name="Petersen M."/>
            <person name="Berrin J.G."/>
            <person name="Delaux P.M."/>
            <person name="Dal Grande F."/>
            <person name="Keller J."/>
        </authorList>
    </citation>
    <scope>NUCLEOTIDE SEQUENCE [LARGE SCALE GENOMIC DNA]</scope>
    <source>
        <strain evidence="3 4">SAG 2145</strain>
    </source>
</reference>
<dbReference type="InterPro" id="IPR009071">
    <property type="entry name" value="HMG_box_dom"/>
</dbReference>
<name>A0AAW1Q575_9CHLO</name>
<protein>
    <recommendedName>
        <fullName evidence="2">HMG box domain-containing protein</fullName>
    </recommendedName>
</protein>
<dbReference type="Pfam" id="PF00505">
    <property type="entry name" value="HMG_box"/>
    <property type="match status" value="1"/>
</dbReference>
<feature type="region of interest" description="Disordered" evidence="1">
    <location>
        <begin position="1"/>
        <end position="25"/>
    </location>
</feature>
<dbReference type="EMBL" id="JALJOS010000096">
    <property type="protein sequence ID" value="KAK9816028.1"/>
    <property type="molecule type" value="Genomic_DNA"/>
</dbReference>
<feature type="compositionally biased region" description="Polar residues" evidence="1">
    <location>
        <begin position="11"/>
        <end position="20"/>
    </location>
</feature>
<organism evidence="3 4">
    <name type="scientific">Apatococcus lobatus</name>
    <dbReference type="NCBI Taxonomy" id="904363"/>
    <lineage>
        <taxon>Eukaryota</taxon>
        <taxon>Viridiplantae</taxon>
        <taxon>Chlorophyta</taxon>
        <taxon>core chlorophytes</taxon>
        <taxon>Trebouxiophyceae</taxon>
        <taxon>Chlorellales</taxon>
        <taxon>Chlorellaceae</taxon>
        <taxon>Apatococcus</taxon>
    </lineage>
</organism>
<accession>A0AAW1Q575</accession>
<evidence type="ECO:0000259" key="2">
    <source>
        <dbReference type="Pfam" id="PF00505"/>
    </source>
</evidence>
<feature type="non-terminal residue" evidence="3">
    <location>
        <position position="324"/>
    </location>
</feature>
<feature type="domain" description="HMG box" evidence="2">
    <location>
        <begin position="104"/>
        <end position="157"/>
    </location>
</feature>
<dbReference type="Proteomes" id="UP001438707">
    <property type="component" value="Unassembled WGS sequence"/>
</dbReference>
<proteinExistence type="predicted"/>